<dbReference type="AlphaFoldDB" id="A0A0K6H6T7"/>
<dbReference type="EMBL" id="CYHA01000009">
    <property type="protein sequence ID" value="CUA86697.1"/>
    <property type="molecule type" value="Genomic_DNA"/>
</dbReference>
<dbReference type="PANTHER" id="PTHR34351">
    <property type="entry name" value="SLR1927 PROTEIN-RELATED"/>
    <property type="match status" value="1"/>
</dbReference>
<name>A0A0K6H6T7_9NEIS</name>
<evidence type="ECO:0000313" key="2">
    <source>
        <dbReference type="EMBL" id="CUA86697.1"/>
    </source>
</evidence>
<dbReference type="RefSeq" id="WP_055434468.1">
    <property type="nucleotide sequence ID" value="NZ_CYHA01000009.1"/>
</dbReference>
<evidence type="ECO:0000313" key="3">
    <source>
        <dbReference type="Proteomes" id="UP000243535"/>
    </source>
</evidence>
<organism evidence="2 3">
    <name type="scientific">Gulbenkiania indica</name>
    <dbReference type="NCBI Taxonomy" id="375574"/>
    <lineage>
        <taxon>Bacteria</taxon>
        <taxon>Pseudomonadati</taxon>
        <taxon>Pseudomonadota</taxon>
        <taxon>Betaproteobacteria</taxon>
        <taxon>Neisseriales</taxon>
        <taxon>Chromobacteriaceae</taxon>
        <taxon>Gulbenkiania</taxon>
    </lineage>
</organism>
<keyword evidence="1" id="KW-1133">Transmembrane helix</keyword>
<dbReference type="Proteomes" id="UP000243535">
    <property type="component" value="Unassembled WGS sequence"/>
</dbReference>
<evidence type="ECO:0000256" key="1">
    <source>
        <dbReference type="SAM" id="Phobius"/>
    </source>
</evidence>
<keyword evidence="3" id="KW-1185">Reference proteome</keyword>
<protein>
    <submittedName>
        <fullName evidence="2">Uncharacterized protein</fullName>
    </submittedName>
</protein>
<proteinExistence type="predicted"/>
<dbReference type="OrthoDB" id="5298497at2"/>
<gene>
    <name evidence="2" type="ORF">Ga0061063_2765</name>
</gene>
<sequence length="316" mass="34963">MLPFRDTLRGWLLRRLPAVGRQRLTQQRIYLLPTPFGALLLLVAAAVWVGALNYGVSLAYALAFWVLALVCVSILMGFRQLHGLVIACEGWAPAFAGDTVGFQLRLTAPDTRLRRLQVHVIGSSTPVGGACELRGGMNAELTLAVPAERRGRLPLPPFEVCTEMPFGLVRAFAYVRLAETALVYPRPVPDTGRGRRQSGEEGAAVRFLPGNDDFAFLADYQPGDPLRRVAWRHWARRGSLVTKRFDSPVAQGVVRLDWADYPQGMDAESRLSRLTWRVLECERRSEAYLLRLPGMTILPGREGSLRALALYGGPSA</sequence>
<keyword evidence="1" id="KW-0812">Transmembrane</keyword>
<dbReference type="STRING" id="375574.GCA_001418035_02537"/>
<feature type="transmembrane region" description="Helical" evidence="1">
    <location>
        <begin position="29"/>
        <end position="51"/>
    </location>
</feature>
<dbReference type="PANTHER" id="PTHR34351:SF1">
    <property type="entry name" value="SLR1927 PROTEIN"/>
    <property type="match status" value="1"/>
</dbReference>
<feature type="transmembrane region" description="Helical" evidence="1">
    <location>
        <begin position="57"/>
        <end position="78"/>
    </location>
</feature>
<keyword evidence="1" id="KW-0472">Membrane</keyword>
<reference evidence="3" key="1">
    <citation type="submission" date="2015-08" db="EMBL/GenBank/DDBJ databases">
        <authorList>
            <person name="Varghese N."/>
        </authorList>
    </citation>
    <scope>NUCLEOTIDE SEQUENCE [LARGE SCALE GENOMIC DNA]</scope>
    <source>
        <strain evidence="3">DSM 17901</strain>
    </source>
</reference>
<accession>A0A0K6H6T7</accession>